<proteinExistence type="predicted"/>
<dbReference type="EMBL" id="KU877344">
    <property type="protein sequence ID" value="ANB51012.1"/>
    <property type="molecule type" value="Genomic_DNA"/>
</dbReference>
<reference evidence="1 2" key="1">
    <citation type="journal article" date="2016" name="Genome Announc.">
        <title>Complete Genome Sequence of a New Megavirus Family Member Isolated from an Inland Water Lake for the First Time in India.</title>
        <authorList>
            <person name="Chatterjee A."/>
            <person name="Ali F."/>
            <person name="Bange D."/>
            <person name="Kondabagil K."/>
        </authorList>
    </citation>
    <scope>NUCLEOTIDE SEQUENCE [LARGE SCALE GENOMIC DNA]</scope>
    <source>
        <strain evidence="1">1</strain>
    </source>
</reference>
<dbReference type="KEGG" id="vg:80513374"/>
<evidence type="ECO:0000313" key="2">
    <source>
        <dbReference type="Proteomes" id="UP000241365"/>
    </source>
</evidence>
<sequence>MNSKTSISNLDSNVIYIISQILKSQSNTNVDNVTDIIISAISKNIVTLQDDRDLSSIKQIFQSINNSNCAFIGRQVDNEIIFTIQDIAMYLTRDTFNPLNNDINTFIKYSWSAYNNKQGTNEKRDVINITIGNQNMETYIYTKIDLPYLLVHVTRYLSIFN</sequence>
<keyword evidence="2" id="KW-1185">Reference proteome</keyword>
<organism evidence="1 2">
    <name type="scientific">Powai lake megavirus</name>
    <dbReference type="NCBI Taxonomy" id="1842663"/>
    <lineage>
        <taxon>Viruses</taxon>
        <taxon>Varidnaviria</taxon>
        <taxon>Bamfordvirae</taxon>
        <taxon>Nucleocytoviricota</taxon>
        <taxon>Megaviricetes</taxon>
        <taxon>Imitervirales</taxon>
        <taxon>Mimiviridae</taxon>
        <taxon>Megamimivirinae</taxon>
        <taxon>Megavirus</taxon>
        <taxon>Megavirus powaiense</taxon>
    </lineage>
</organism>
<accession>A0A167RQH4</accession>
<name>A0A167RQH4_9VIRU</name>
<dbReference type="RefSeq" id="YP_010776763.1">
    <property type="nucleotide sequence ID" value="NC_075034.1"/>
</dbReference>
<dbReference type="GeneID" id="80513374"/>
<dbReference type="Proteomes" id="UP000241365">
    <property type="component" value="Segment"/>
</dbReference>
<evidence type="ECO:0000313" key="1">
    <source>
        <dbReference type="EMBL" id="ANB51012.1"/>
    </source>
</evidence>
<protein>
    <submittedName>
        <fullName evidence="1">Uncharacterized protein</fullName>
    </submittedName>
</protein>